<feature type="compositionally biased region" description="Polar residues" evidence="1">
    <location>
        <begin position="222"/>
        <end position="237"/>
    </location>
</feature>
<feature type="region of interest" description="Disordered" evidence="1">
    <location>
        <begin position="97"/>
        <end position="130"/>
    </location>
</feature>
<evidence type="ECO:0000256" key="1">
    <source>
        <dbReference type="SAM" id="MobiDB-lite"/>
    </source>
</evidence>
<proteinExistence type="predicted"/>
<sequence>MVKAHVITWSSTPHLPGSFHHDPPADEQEPDEYTRAQDVRCLVPTEIVWLMGLAGFILSILAIVTPLRCYIQPCYTNKTVPMTPSYYFARNRPFFPQRPASPHRRPSSASTMSSHSSTSTASSTLLDTPNSESSLQSILIVSHPGPSTDREMLPPTKRVSFKEDLVQQELDVTFRMERPKPPAAPVDVWALAVMDDLIVLEESHTEEFSRANAQKRNRLTKTLSFSARCPMTSQSPPRLSPTPSFSSTMSDPSSNSLHQTSEESLSRGRQTRKNKLFRKRSN</sequence>
<feature type="compositionally biased region" description="Basic residues" evidence="1">
    <location>
        <begin position="269"/>
        <end position="282"/>
    </location>
</feature>
<feature type="compositionally biased region" description="Low complexity" evidence="1">
    <location>
        <begin position="241"/>
        <end position="256"/>
    </location>
</feature>
<keyword evidence="2" id="KW-0812">Transmembrane</keyword>
<feature type="region of interest" description="Disordered" evidence="1">
    <location>
        <begin position="222"/>
        <end position="282"/>
    </location>
</feature>
<dbReference type="EMBL" id="LN483249">
    <property type="protein sequence ID" value="CDZ97939.1"/>
    <property type="molecule type" value="Genomic_DNA"/>
</dbReference>
<dbReference type="AlphaFoldDB" id="A0A0F7SKJ1"/>
<feature type="compositionally biased region" description="Low complexity" evidence="1">
    <location>
        <begin position="107"/>
        <end position="124"/>
    </location>
</feature>
<keyword evidence="2" id="KW-0472">Membrane</keyword>
<evidence type="ECO:0000313" key="3">
    <source>
        <dbReference type="EMBL" id="CDZ97939.1"/>
    </source>
</evidence>
<reference evidence="3" key="1">
    <citation type="submission" date="2014-08" db="EMBL/GenBank/DDBJ databases">
        <authorList>
            <person name="Sharma Rahul"/>
            <person name="Thines Marco"/>
        </authorList>
    </citation>
    <scope>NUCLEOTIDE SEQUENCE</scope>
</reference>
<evidence type="ECO:0000256" key="2">
    <source>
        <dbReference type="SAM" id="Phobius"/>
    </source>
</evidence>
<protein>
    <submittedName>
        <fullName evidence="3">Uncharacterized protein</fullName>
    </submittedName>
</protein>
<accession>A0A0F7SKJ1</accession>
<keyword evidence="2" id="KW-1133">Transmembrane helix</keyword>
<organism evidence="3">
    <name type="scientific">Phaffia rhodozyma</name>
    <name type="common">Yeast</name>
    <name type="synonym">Xanthophyllomyces dendrorhous</name>
    <dbReference type="NCBI Taxonomy" id="264483"/>
    <lineage>
        <taxon>Eukaryota</taxon>
        <taxon>Fungi</taxon>
        <taxon>Dikarya</taxon>
        <taxon>Basidiomycota</taxon>
        <taxon>Agaricomycotina</taxon>
        <taxon>Tremellomycetes</taxon>
        <taxon>Cystofilobasidiales</taxon>
        <taxon>Mrakiaceae</taxon>
        <taxon>Phaffia</taxon>
    </lineage>
</organism>
<feature type="transmembrane region" description="Helical" evidence="2">
    <location>
        <begin position="47"/>
        <end position="67"/>
    </location>
</feature>
<feature type="region of interest" description="Disordered" evidence="1">
    <location>
        <begin position="14"/>
        <end position="33"/>
    </location>
</feature>
<name>A0A0F7SKJ1_PHARH</name>